<gene>
    <name evidence="3 4" type="primary">LOC116952341</name>
</gene>
<proteinExistence type="predicted"/>
<feature type="compositionally biased region" description="Basic and acidic residues" evidence="1">
    <location>
        <begin position="271"/>
        <end position="282"/>
    </location>
</feature>
<keyword evidence="2" id="KW-1185">Reference proteome</keyword>
<feature type="region of interest" description="Disordered" evidence="1">
    <location>
        <begin position="160"/>
        <end position="180"/>
    </location>
</feature>
<evidence type="ECO:0000313" key="3">
    <source>
        <dbReference type="RefSeq" id="XP_032827489.1"/>
    </source>
</evidence>
<dbReference type="AlphaFoldDB" id="A0AAJ7U1I3"/>
<dbReference type="KEGG" id="pmrn:116952341"/>
<protein>
    <submittedName>
        <fullName evidence="3 4">Sarcolemmal membrane-associated protein-like isoform X1</fullName>
    </submittedName>
</protein>
<organism evidence="2 3">
    <name type="scientific">Petromyzon marinus</name>
    <name type="common">Sea lamprey</name>
    <dbReference type="NCBI Taxonomy" id="7757"/>
    <lineage>
        <taxon>Eukaryota</taxon>
        <taxon>Metazoa</taxon>
        <taxon>Chordata</taxon>
        <taxon>Craniata</taxon>
        <taxon>Vertebrata</taxon>
        <taxon>Cyclostomata</taxon>
        <taxon>Hyperoartia</taxon>
        <taxon>Petromyzontiformes</taxon>
        <taxon>Petromyzontidae</taxon>
        <taxon>Petromyzon</taxon>
    </lineage>
</organism>
<accession>A0AAJ7U1I3</accession>
<name>A0AAJ7U1I3_PETMA</name>
<evidence type="ECO:0000256" key="1">
    <source>
        <dbReference type="SAM" id="MobiDB-lite"/>
    </source>
</evidence>
<dbReference type="RefSeq" id="XP_032827489.1">
    <property type="nucleotide sequence ID" value="XM_032971598.1"/>
</dbReference>
<dbReference type="GeneID" id="116952341"/>
<sequence>MDDQTQDGVAVPDATAVVVVEEKEQDGVVVEEQEEVPSEEVLRLRRELASAREVARSSEMKCRQLQVLLEEEQFQSAQKAEGYLRQIQSLQAELRAVGQEMEELREHREGAISAERDGAATVEDEMAALSATAEQVSAEQEADIAELQEELERARMELERACGSTRSAPPGDSEETQVDEQVAQLREYFERAERECQRLKAEFQRAQDEKSELRGQLAQLKLDLLSTKERNTQLCSEVAELRADTERVDSSAGLGDASEREGEGDGPGMELSDRDGASGTELRNRLRATRDRAQFMQEEYRDSRARVVEWQERCQWSENDRDWLGSELQRCHELLTSLEGDDDSSQKPWIKRIPMLAIVIAVAMATVIPRINKLMS</sequence>
<feature type="region of interest" description="Disordered" evidence="1">
    <location>
        <begin position="245"/>
        <end position="282"/>
    </location>
</feature>
<reference evidence="3 4" key="1">
    <citation type="submission" date="2025-04" db="UniProtKB">
        <authorList>
            <consortium name="RefSeq"/>
        </authorList>
    </citation>
    <scope>IDENTIFICATION</scope>
    <source>
        <tissue evidence="3 4">Sperm</tissue>
    </source>
</reference>
<evidence type="ECO:0000313" key="2">
    <source>
        <dbReference type="Proteomes" id="UP001318040"/>
    </source>
</evidence>
<dbReference type="Proteomes" id="UP001318040">
    <property type="component" value="Chromosome 46"/>
</dbReference>
<evidence type="ECO:0000313" key="4">
    <source>
        <dbReference type="RefSeq" id="XP_032827490.1"/>
    </source>
</evidence>
<dbReference type="RefSeq" id="XP_032827490.1">
    <property type="nucleotide sequence ID" value="XM_032971599.1"/>
</dbReference>